<dbReference type="GO" id="GO:0042391">
    <property type="term" value="P:regulation of membrane potential"/>
    <property type="evidence" value="ECO:0000318"/>
    <property type="project" value="GO_Central"/>
</dbReference>
<dbReference type="GO" id="GO:1902495">
    <property type="term" value="C:transmembrane transporter complex"/>
    <property type="evidence" value="ECO:0000318"/>
    <property type="project" value="GO_Central"/>
</dbReference>
<evidence type="ECO:0000256" key="2">
    <source>
        <dbReference type="ARBA" id="ARBA00022692"/>
    </source>
</evidence>
<protein>
    <submittedName>
        <fullName evidence="5">Transmembrane ion channel</fullName>
    </submittedName>
</protein>
<evidence type="ECO:0000256" key="4">
    <source>
        <dbReference type="ARBA" id="ARBA00023136"/>
    </source>
</evidence>
<dbReference type="AlphaFoldDB" id="A0A2A6CQA9"/>
<proteinExistence type="predicted"/>
<reference evidence="6" key="1">
    <citation type="journal article" date="2008" name="Nat. Genet.">
        <title>The Pristionchus pacificus genome provides a unique perspective on nematode lifestyle and parasitism.</title>
        <authorList>
            <person name="Dieterich C."/>
            <person name="Clifton S.W."/>
            <person name="Schuster L.N."/>
            <person name="Chinwalla A."/>
            <person name="Delehaunty K."/>
            <person name="Dinkelacker I."/>
            <person name="Fulton L."/>
            <person name="Fulton R."/>
            <person name="Godfrey J."/>
            <person name="Minx P."/>
            <person name="Mitreva M."/>
            <person name="Roeseler W."/>
            <person name="Tian H."/>
            <person name="Witte H."/>
            <person name="Yang S.P."/>
            <person name="Wilson R.K."/>
            <person name="Sommer R.J."/>
        </authorList>
    </citation>
    <scope>NUCLEOTIDE SEQUENCE [LARGE SCALE GENOMIC DNA]</scope>
    <source>
        <strain evidence="6">PS312</strain>
    </source>
</reference>
<dbReference type="GO" id="GO:0004888">
    <property type="term" value="F:transmembrane signaling receptor activity"/>
    <property type="evidence" value="ECO:0007669"/>
    <property type="project" value="InterPro"/>
</dbReference>
<accession>A0A2A6CQA9</accession>
<dbReference type="GO" id="GO:0045202">
    <property type="term" value="C:synapse"/>
    <property type="evidence" value="ECO:0000318"/>
    <property type="project" value="GO_Central"/>
</dbReference>
<dbReference type="SUPFAM" id="SSF63712">
    <property type="entry name" value="Nicotinic receptor ligand binding domain-like"/>
    <property type="match status" value="1"/>
</dbReference>
<keyword evidence="6" id="KW-1185">Reference proteome</keyword>
<dbReference type="InterPro" id="IPR006202">
    <property type="entry name" value="Neur_chan_lig-bd"/>
</dbReference>
<dbReference type="Gene3D" id="2.70.170.10">
    <property type="entry name" value="Neurotransmitter-gated ion-channel ligand-binding domain"/>
    <property type="match status" value="1"/>
</dbReference>
<gene>
    <name evidence="5" type="primary">WBGene00096180</name>
</gene>
<dbReference type="Gene3D" id="1.20.58.390">
    <property type="entry name" value="Neurotransmitter-gated ion-channel transmembrane domain"/>
    <property type="match status" value="1"/>
</dbReference>
<evidence type="ECO:0000256" key="3">
    <source>
        <dbReference type="ARBA" id="ARBA00022989"/>
    </source>
</evidence>
<keyword evidence="2" id="KW-0812">Transmembrane</keyword>
<dbReference type="PANTHER" id="PTHR18945">
    <property type="entry name" value="NEUROTRANSMITTER GATED ION CHANNEL"/>
    <property type="match status" value="1"/>
</dbReference>
<sequence>MRIGYATSWIIISMFALGPVERLAPTPVLPYSSSLFTAINFPPQASMNISVDFIATIDRSLEFGAMENFAMMITYAKLTDVNERSNEFSIVMGMMLHNNISHLYITIDQLWFPNFHPCEASSISFLSRDWDQVAKIFPNGDVRTIRQAEITYSCAFDTSNFPFDVQSCALCFTLNGYDVDDFTFNATLDNGALAQDMSEWRVHISSTTSSFNYCANKLCQNILHYTITLARNPQFWIGLVIIPIGFGLTTMMSMMVVVGILNDSLSKIEYIPCLGLFVLIQIAVTSVAVITVLLTDKLRRLLSSESRMKRHDSSRAWRFIQSITRNEHILRNFLFTVFALLHIGNLIWLLSSSASHILEDGKQLIYFRIMHRSLSFNHKNP</sequence>
<comment type="subcellular location">
    <subcellularLocation>
        <location evidence="1">Membrane</location>
        <topology evidence="1">Multi-pass membrane protein</topology>
    </subcellularLocation>
</comment>
<keyword evidence="4" id="KW-0472">Membrane</keyword>
<dbReference type="SUPFAM" id="SSF90112">
    <property type="entry name" value="Neurotransmitter-gated ion-channel transmembrane pore"/>
    <property type="match status" value="1"/>
</dbReference>
<dbReference type="InterPro" id="IPR036719">
    <property type="entry name" value="Neuro-gated_channel_TM_sf"/>
</dbReference>
<evidence type="ECO:0000256" key="1">
    <source>
        <dbReference type="ARBA" id="ARBA00004141"/>
    </source>
</evidence>
<dbReference type="GO" id="GO:0098794">
    <property type="term" value="C:postsynapse"/>
    <property type="evidence" value="ECO:0007669"/>
    <property type="project" value="GOC"/>
</dbReference>
<dbReference type="GO" id="GO:0005231">
    <property type="term" value="F:excitatory extracellular ligand-gated monoatomic ion channel activity"/>
    <property type="evidence" value="ECO:0000318"/>
    <property type="project" value="GO_Central"/>
</dbReference>
<dbReference type="InterPro" id="IPR036734">
    <property type="entry name" value="Neur_chan_lig-bd_sf"/>
</dbReference>
<keyword evidence="3" id="KW-1133">Transmembrane helix</keyword>
<dbReference type="InterPro" id="IPR006201">
    <property type="entry name" value="Neur_channel"/>
</dbReference>
<dbReference type="GO" id="GO:0043005">
    <property type="term" value="C:neuron projection"/>
    <property type="evidence" value="ECO:0000318"/>
    <property type="project" value="GO_Central"/>
</dbReference>
<accession>A0A8R1Y7A2</accession>
<dbReference type="Proteomes" id="UP000005239">
    <property type="component" value="Unassembled WGS sequence"/>
</dbReference>
<organism evidence="5 6">
    <name type="scientific">Pristionchus pacificus</name>
    <name type="common">Parasitic nematode worm</name>
    <dbReference type="NCBI Taxonomy" id="54126"/>
    <lineage>
        <taxon>Eukaryota</taxon>
        <taxon>Metazoa</taxon>
        <taxon>Ecdysozoa</taxon>
        <taxon>Nematoda</taxon>
        <taxon>Chromadorea</taxon>
        <taxon>Rhabditida</taxon>
        <taxon>Rhabditina</taxon>
        <taxon>Diplogasteromorpha</taxon>
        <taxon>Diplogasteroidea</taxon>
        <taxon>Neodiplogasteridae</taxon>
        <taxon>Pristionchus</taxon>
    </lineage>
</organism>
<reference evidence="5" key="2">
    <citation type="submission" date="2022-06" db="UniProtKB">
        <authorList>
            <consortium name="EnsemblMetazoa"/>
        </authorList>
    </citation>
    <scope>IDENTIFICATION</scope>
    <source>
        <strain evidence="5">PS312</strain>
    </source>
</reference>
<dbReference type="InterPro" id="IPR038050">
    <property type="entry name" value="Neuro_actylchol_rec"/>
</dbReference>
<dbReference type="GO" id="GO:0034220">
    <property type="term" value="P:monoatomic ion transmembrane transport"/>
    <property type="evidence" value="ECO:0000318"/>
    <property type="project" value="GO_Central"/>
</dbReference>
<dbReference type="GO" id="GO:1904315">
    <property type="term" value="F:transmitter-gated monoatomic ion channel activity involved in regulation of postsynaptic membrane potential"/>
    <property type="evidence" value="ECO:0000318"/>
    <property type="project" value="GO_Central"/>
</dbReference>
<dbReference type="GO" id="GO:0007268">
    <property type="term" value="P:chemical synaptic transmission"/>
    <property type="evidence" value="ECO:0000318"/>
    <property type="project" value="GO_Central"/>
</dbReference>
<dbReference type="EnsemblMetazoa" id="PPA06626.1">
    <property type="protein sequence ID" value="PPA06626.1"/>
    <property type="gene ID" value="WBGene00096180"/>
</dbReference>
<name>A0A2A6CQA9_PRIPA</name>
<evidence type="ECO:0000313" key="5">
    <source>
        <dbReference type="EnsemblMetazoa" id="PPA06626.1"/>
    </source>
</evidence>
<evidence type="ECO:0000313" key="6">
    <source>
        <dbReference type="Proteomes" id="UP000005239"/>
    </source>
</evidence>
<dbReference type="GO" id="GO:0005886">
    <property type="term" value="C:plasma membrane"/>
    <property type="evidence" value="ECO:0000318"/>
    <property type="project" value="GO_Central"/>
</dbReference>
<dbReference type="OrthoDB" id="6108060at2759"/>
<dbReference type="Pfam" id="PF02931">
    <property type="entry name" value="Neur_chan_LBD"/>
    <property type="match status" value="1"/>
</dbReference>